<dbReference type="RefSeq" id="WP_004232445.1">
    <property type="nucleotide sequence ID" value="NZ_GL698429.1"/>
</dbReference>
<evidence type="ECO:0000256" key="1">
    <source>
        <dbReference type="SAM" id="Phobius"/>
    </source>
</evidence>
<keyword evidence="1" id="KW-0812">Transmembrane</keyword>
<name>E8JP60_STREI</name>
<feature type="transmembrane region" description="Helical" evidence="1">
    <location>
        <begin position="82"/>
        <end position="103"/>
    </location>
</feature>
<dbReference type="HOGENOM" id="CLU_1833199_0_0_9"/>
<keyword evidence="1" id="KW-1133">Transmembrane helix</keyword>
<evidence type="ECO:0000313" key="2">
    <source>
        <dbReference type="EMBL" id="EFW88954.1"/>
    </source>
</evidence>
<feature type="transmembrane region" description="Helical" evidence="1">
    <location>
        <begin position="53"/>
        <end position="70"/>
    </location>
</feature>
<protein>
    <submittedName>
        <fullName evidence="2">Uncharacterized protein</fullName>
    </submittedName>
</protein>
<dbReference type="eggNOG" id="ENOG5032RCS">
    <property type="taxonomic scope" value="Bacteria"/>
</dbReference>
<dbReference type="Proteomes" id="UP000005699">
    <property type="component" value="Unassembled WGS sequence"/>
</dbReference>
<feature type="transmembrane region" description="Helical" evidence="1">
    <location>
        <begin position="12"/>
        <end position="33"/>
    </location>
</feature>
<reference evidence="2 3" key="1">
    <citation type="submission" date="2010-12" db="EMBL/GenBank/DDBJ databases">
        <authorList>
            <person name="Muzny D."/>
            <person name="Qin X."/>
            <person name="Deng J."/>
            <person name="Jiang H."/>
            <person name="Liu Y."/>
            <person name="Qu J."/>
            <person name="Song X.-Z."/>
            <person name="Zhang L."/>
            <person name="Thornton R."/>
            <person name="Coyle M."/>
            <person name="Francisco L."/>
            <person name="Jackson L."/>
            <person name="Javaid M."/>
            <person name="Korchina V."/>
            <person name="Kovar C."/>
            <person name="Mata R."/>
            <person name="Mathew T."/>
            <person name="Ngo R."/>
            <person name="Nguyen L."/>
            <person name="Nguyen N."/>
            <person name="Okwuonu G."/>
            <person name="Ongeri F."/>
            <person name="Pham C."/>
            <person name="Simmons D."/>
            <person name="Wilczek-Boney K."/>
            <person name="Hale W."/>
            <person name="Jakkamsetti A."/>
            <person name="Pham P."/>
            <person name="Ruth R."/>
            <person name="San Lucas F."/>
            <person name="Warren J."/>
            <person name="Zhang J."/>
            <person name="Zhao Z."/>
            <person name="Zhou C."/>
            <person name="Zhu D."/>
            <person name="Lee S."/>
            <person name="Bess C."/>
            <person name="Blankenburg K."/>
            <person name="Forbes L."/>
            <person name="Fu Q."/>
            <person name="Gubbala S."/>
            <person name="Hirani K."/>
            <person name="Jayaseelan J.C."/>
            <person name="Lara F."/>
            <person name="Munidasa M."/>
            <person name="Palculict T."/>
            <person name="Patil S."/>
            <person name="Pu L.-L."/>
            <person name="Saada N."/>
            <person name="Tang L."/>
            <person name="Weissenberger G."/>
            <person name="Zhu Y."/>
            <person name="Hemphill L."/>
            <person name="Shang Y."/>
            <person name="Youmans B."/>
            <person name="Ayvaz T."/>
            <person name="Ross M."/>
            <person name="Santibanez J."/>
            <person name="Aqrawi P."/>
            <person name="Gross S."/>
            <person name="Joshi V."/>
            <person name="Fowler G."/>
            <person name="Nazareth L."/>
            <person name="Reid J."/>
            <person name="Worley K."/>
            <person name="Petrosino J."/>
            <person name="Highlander S."/>
            <person name="Gibbs R."/>
        </authorList>
    </citation>
    <scope>NUCLEOTIDE SEQUENCE [LARGE SCALE GENOMIC DNA]</scope>
    <source>
        <strain evidence="2 3">ATCC 9812</strain>
    </source>
</reference>
<gene>
    <name evidence="2" type="ORF">HMPREF0819_0783</name>
</gene>
<dbReference type="AlphaFoldDB" id="E8JP60"/>
<keyword evidence="1" id="KW-0472">Membrane</keyword>
<accession>E8JP60</accession>
<evidence type="ECO:0000313" key="3">
    <source>
        <dbReference type="Proteomes" id="UP000005699"/>
    </source>
</evidence>
<dbReference type="EMBL" id="AEVB01000025">
    <property type="protein sequence ID" value="EFW88954.1"/>
    <property type="molecule type" value="Genomic_DNA"/>
</dbReference>
<sequence>MQNFGLSMLYFWISYIIVTVIGILHTVFNIYVLKMKPMDENGMGEGYEKTKPWHPLYNIVLFSLFGWLYMKHLSIPSFAESLITGAIWACICIVFDVFGWVIIKHPWSLSFKEFYIDYQPWITLIYVAIFAGPVIGYLITMV</sequence>
<proteinExistence type="predicted"/>
<organism evidence="2 3">
    <name type="scientific">Streptococcus equinus ATCC 9812</name>
    <dbReference type="NCBI Taxonomy" id="525379"/>
    <lineage>
        <taxon>Bacteria</taxon>
        <taxon>Bacillati</taxon>
        <taxon>Bacillota</taxon>
        <taxon>Bacilli</taxon>
        <taxon>Lactobacillales</taxon>
        <taxon>Streptococcaceae</taxon>
        <taxon>Streptococcus</taxon>
    </lineage>
</organism>
<feature type="transmembrane region" description="Helical" evidence="1">
    <location>
        <begin position="118"/>
        <end position="139"/>
    </location>
</feature>
<comment type="caution">
    <text evidence="2">The sequence shown here is derived from an EMBL/GenBank/DDBJ whole genome shotgun (WGS) entry which is preliminary data.</text>
</comment>